<reference evidence="2" key="1">
    <citation type="submission" date="2020-07" db="EMBL/GenBank/DDBJ databases">
        <title>Multicomponent nature underlies the extraordinary mechanical properties of spider dragline silk.</title>
        <authorList>
            <person name="Kono N."/>
            <person name="Nakamura H."/>
            <person name="Mori M."/>
            <person name="Yoshida Y."/>
            <person name="Ohtoshi R."/>
            <person name="Malay A.D."/>
            <person name="Moran D.A.P."/>
            <person name="Tomita M."/>
            <person name="Numata K."/>
            <person name="Arakawa K."/>
        </authorList>
    </citation>
    <scope>NUCLEOTIDE SEQUENCE</scope>
</reference>
<dbReference type="AlphaFoldDB" id="A0A8X6JD26"/>
<dbReference type="OrthoDB" id="10456544at2759"/>
<dbReference type="EMBL" id="BMAO01025374">
    <property type="protein sequence ID" value="GFR02166.1"/>
    <property type="molecule type" value="Genomic_DNA"/>
</dbReference>
<evidence type="ECO:0000313" key="2">
    <source>
        <dbReference type="EMBL" id="GFR02166.1"/>
    </source>
</evidence>
<protein>
    <submittedName>
        <fullName evidence="2">Uncharacterized protein</fullName>
    </submittedName>
</protein>
<proteinExistence type="predicted"/>
<evidence type="ECO:0000256" key="1">
    <source>
        <dbReference type="SAM" id="MobiDB-lite"/>
    </source>
</evidence>
<dbReference type="Proteomes" id="UP000887116">
    <property type="component" value="Unassembled WGS sequence"/>
</dbReference>
<comment type="caution">
    <text evidence="2">The sequence shown here is derived from an EMBL/GenBank/DDBJ whole genome shotgun (WGS) entry which is preliminary data.</text>
</comment>
<sequence length="75" mass="8587">MRDWAVLNYSQMRKMTLMCPGALFFAHPPSHYRRSHEADEERRSGKVCSPRSTLTKQPFSTSCFSRVDFNSGGLS</sequence>
<keyword evidence="3" id="KW-1185">Reference proteome</keyword>
<name>A0A8X6JD26_TRICU</name>
<accession>A0A8X6JD26</accession>
<gene>
    <name evidence="2" type="ORF">TNCT_210401</name>
</gene>
<evidence type="ECO:0000313" key="3">
    <source>
        <dbReference type="Proteomes" id="UP000887116"/>
    </source>
</evidence>
<feature type="compositionally biased region" description="Basic and acidic residues" evidence="1">
    <location>
        <begin position="35"/>
        <end position="44"/>
    </location>
</feature>
<organism evidence="2 3">
    <name type="scientific">Trichonephila clavata</name>
    <name type="common">Joro spider</name>
    <name type="synonym">Nephila clavata</name>
    <dbReference type="NCBI Taxonomy" id="2740835"/>
    <lineage>
        <taxon>Eukaryota</taxon>
        <taxon>Metazoa</taxon>
        <taxon>Ecdysozoa</taxon>
        <taxon>Arthropoda</taxon>
        <taxon>Chelicerata</taxon>
        <taxon>Arachnida</taxon>
        <taxon>Araneae</taxon>
        <taxon>Araneomorphae</taxon>
        <taxon>Entelegynae</taxon>
        <taxon>Araneoidea</taxon>
        <taxon>Nephilidae</taxon>
        <taxon>Trichonephila</taxon>
    </lineage>
</organism>
<feature type="region of interest" description="Disordered" evidence="1">
    <location>
        <begin position="32"/>
        <end position="58"/>
    </location>
</feature>